<dbReference type="AlphaFoldDB" id="A0A5B7I0S2"/>
<dbReference type="Proteomes" id="UP000324222">
    <property type="component" value="Unassembled WGS sequence"/>
</dbReference>
<feature type="region of interest" description="Disordered" evidence="1">
    <location>
        <begin position="1"/>
        <end position="108"/>
    </location>
</feature>
<feature type="compositionally biased region" description="Basic and acidic residues" evidence="1">
    <location>
        <begin position="7"/>
        <end position="16"/>
    </location>
</feature>
<evidence type="ECO:0000256" key="1">
    <source>
        <dbReference type="SAM" id="MobiDB-lite"/>
    </source>
</evidence>
<evidence type="ECO:0000313" key="2">
    <source>
        <dbReference type="EMBL" id="MPC75509.1"/>
    </source>
</evidence>
<organism evidence="2 3">
    <name type="scientific">Portunus trituberculatus</name>
    <name type="common">Swimming crab</name>
    <name type="synonym">Neptunus trituberculatus</name>
    <dbReference type="NCBI Taxonomy" id="210409"/>
    <lineage>
        <taxon>Eukaryota</taxon>
        <taxon>Metazoa</taxon>
        <taxon>Ecdysozoa</taxon>
        <taxon>Arthropoda</taxon>
        <taxon>Crustacea</taxon>
        <taxon>Multicrustacea</taxon>
        <taxon>Malacostraca</taxon>
        <taxon>Eumalacostraca</taxon>
        <taxon>Eucarida</taxon>
        <taxon>Decapoda</taxon>
        <taxon>Pleocyemata</taxon>
        <taxon>Brachyura</taxon>
        <taxon>Eubrachyura</taxon>
        <taxon>Portunoidea</taxon>
        <taxon>Portunidae</taxon>
        <taxon>Portuninae</taxon>
        <taxon>Portunus</taxon>
    </lineage>
</organism>
<comment type="caution">
    <text evidence="2">The sequence shown here is derived from an EMBL/GenBank/DDBJ whole genome shotgun (WGS) entry which is preliminary data.</text>
</comment>
<feature type="compositionally biased region" description="Basic and acidic residues" evidence="1">
    <location>
        <begin position="95"/>
        <end position="108"/>
    </location>
</feature>
<protein>
    <submittedName>
        <fullName evidence="2">Uncharacterized protein</fullName>
    </submittedName>
</protein>
<feature type="compositionally biased region" description="Basic and acidic residues" evidence="1">
    <location>
        <begin position="67"/>
        <end position="78"/>
    </location>
</feature>
<dbReference type="EMBL" id="VSRR010041301">
    <property type="protein sequence ID" value="MPC75509.1"/>
    <property type="molecule type" value="Genomic_DNA"/>
</dbReference>
<name>A0A5B7I0S2_PORTR</name>
<accession>A0A5B7I0S2</accession>
<sequence length="108" mass="12558">MLGYDCHMNRIGDKTRAQQLPKHSSPARSIRSCLHRPSTDPPPHRNQHCDIPYPEFSSCSHRGIMHKPSERPEVHESRFVSTPRSRKGKHSQTRYGDKVCTKESERKR</sequence>
<proteinExistence type="predicted"/>
<reference evidence="2 3" key="1">
    <citation type="submission" date="2019-05" db="EMBL/GenBank/DDBJ databases">
        <title>Another draft genome of Portunus trituberculatus and its Hox gene families provides insights of decapod evolution.</title>
        <authorList>
            <person name="Jeong J.-H."/>
            <person name="Song I."/>
            <person name="Kim S."/>
            <person name="Choi T."/>
            <person name="Kim D."/>
            <person name="Ryu S."/>
            <person name="Kim W."/>
        </authorList>
    </citation>
    <scope>NUCLEOTIDE SEQUENCE [LARGE SCALE GENOMIC DNA]</scope>
    <source>
        <tissue evidence="2">Muscle</tissue>
    </source>
</reference>
<keyword evidence="3" id="KW-1185">Reference proteome</keyword>
<evidence type="ECO:0000313" key="3">
    <source>
        <dbReference type="Proteomes" id="UP000324222"/>
    </source>
</evidence>
<gene>
    <name evidence="2" type="ORF">E2C01_069899</name>
</gene>